<reference evidence="12" key="1">
    <citation type="submission" date="2013-07" db="EMBL/GenBank/DDBJ databases">
        <title>The genome of Eucalyptus grandis.</title>
        <authorList>
            <person name="Schmutz J."/>
            <person name="Hayes R."/>
            <person name="Myburg A."/>
            <person name="Tuskan G."/>
            <person name="Grattapaglia D."/>
            <person name="Rokhsar D.S."/>
        </authorList>
    </citation>
    <scope>NUCLEOTIDE SEQUENCE</scope>
    <source>
        <tissue evidence="12">Leaf extractions</tissue>
    </source>
</reference>
<dbReference type="PANTHER" id="PTHR13271:SF113">
    <property type="entry name" value="[FRUCTOSE-BISPHOSPHATE ALDOLASE]-LYSINE N-METHYLTRANSFERASE, CHLOROPLASTIC"/>
    <property type="match status" value="1"/>
</dbReference>
<dbReference type="AlphaFoldDB" id="A0A059D1S7"/>
<dbReference type="InterPro" id="IPR036464">
    <property type="entry name" value="Rubisco_LSMT_subst-bd_sf"/>
</dbReference>
<protein>
    <recommendedName>
        <fullName evidence="9">[fructose-bisphosphate aldolase]-lysine N-methyltransferase</fullName>
        <ecNumber evidence="9">2.1.1.259</ecNumber>
    </recommendedName>
</protein>
<evidence type="ECO:0000256" key="10">
    <source>
        <dbReference type="PIRSR" id="PIRSR009328-1"/>
    </source>
</evidence>
<evidence type="ECO:0000313" key="12">
    <source>
        <dbReference type="EMBL" id="KCW84175.1"/>
    </source>
</evidence>
<feature type="binding site" evidence="10">
    <location>
        <begin position="223"/>
        <end position="224"/>
    </location>
    <ligand>
        <name>S-adenosyl-L-methionine</name>
        <dbReference type="ChEBI" id="CHEBI:59789"/>
    </ligand>
</feature>
<dbReference type="GO" id="GO:0016279">
    <property type="term" value="F:protein-lysine N-methyltransferase activity"/>
    <property type="evidence" value="ECO:0000318"/>
    <property type="project" value="GO_Central"/>
</dbReference>
<feature type="binding site" evidence="10">
    <location>
        <position position="204"/>
    </location>
    <ligand>
        <name>S-adenosyl-L-methionine</name>
        <dbReference type="ChEBI" id="CHEBI:59789"/>
    </ligand>
</feature>
<evidence type="ECO:0000259" key="11">
    <source>
        <dbReference type="Pfam" id="PF09273"/>
    </source>
</evidence>
<dbReference type="Gramene" id="KCW84175">
    <property type="protein sequence ID" value="KCW84175"/>
    <property type="gene ID" value="EUGRSUZ_B01038"/>
</dbReference>
<sequence length="481" mass="55195">MSTVFFSVSPPSPSFPPQFHFKSFKHLSPLKTTLKRPLLSTTTHSSLHVDPLESDPPLPPSVRTFWKWLAEEGVVSSTCPVPRRLWINPDTIAASEIGYRCADLKPWVAVYLFLIREKMRGNLPWRFYIDILPERTDSTLYWSEEELAEIKGTLLLRMTREMKEHVESQYHKVKEEIISRHEQLFPSSITLDGFLWAFIMLRSRALSHLRGQLVMLPLVDLINHSASITREDNAEEINGPAGLFSWDLLFCLKSTMPVKEGEQVVIQYGLKKSNADLAFYYGFVEPNTNRDSYTLTFNISELDPFHREKLDIAAANDLGETAYFDIFMDRPLPPAILPYLRLVALQEADAFLLEPVYRKSIWKTLELPVSHVNEELVCKMVIDACESALSGYRTTVEQDEKLIQEGNLGYKLEIAVTVRVGEKRVLQQIEGIVKEKEAQLDKLEYYHERRLKELGLVGEEDETYCQPKKDSIPTLVVCSPV</sequence>
<evidence type="ECO:0000256" key="4">
    <source>
        <dbReference type="ARBA" id="ARBA00022640"/>
    </source>
</evidence>
<dbReference type="FunFam" id="3.90.1420.10:FF:000004">
    <property type="entry name" value="Ribulose-1,5 bisphosphate carboxylase/oxygenase large subunit N-methyltransferase, chloroplastic"/>
    <property type="match status" value="1"/>
</dbReference>
<dbReference type="InParanoid" id="A0A059D1S7"/>
<keyword evidence="5" id="KW-0808">Transferase</keyword>
<dbReference type="InterPro" id="IPR050600">
    <property type="entry name" value="SETD3_SETD6_MTase"/>
</dbReference>
<dbReference type="Gene3D" id="3.90.1420.10">
    <property type="entry name" value="Rubisco LSMT, substrate-binding domain"/>
    <property type="match status" value="1"/>
</dbReference>
<evidence type="ECO:0000256" key="6">
    <source>
        <dbReference type="ARBA" id="ARBA00022691"/>
    </source>
</evidence>
<dbReference type="GO" id="GO:0032259">
    <property type="term" value="P:methylation"/>
    <property type="evidence" value="ECO:0007669"/>
    <property type="project" value="UniProtKB-KW"/>
</dbReference>
<feature type="binding site" evidence="10">
    <location>
        <position position="220"/>
    </location>
    <ligand>
        <name>substrate</name>
    </ligand>
</feature>
<proteinExistence type="predicted"/>
<evidence type="ECO:0000256" key="7">
    <source>
        <dbReference type="ARBA" id="ARBA00022946"/>
    </source>
</evidence>
<evidence type="ECO:0000256" key="1">
    <source>
        <dbReference type="ARBA" id="ARBA00004229"/>
    </source>
</evidence>
<dbReference type="SUPFAM" id="SSF81822">
    <property type="entry name" value="RuBisCo LSMT C-terminal, substrate-binding domain"/>
    <property type="match status" value="1"/>
</dbReference>
<dbReference type="Gene3D" id="3.90.1410.10">
    <property type="entry name" value="set domain protein methyltransferase, domain 1"/>
    <property type="match status" value="1"/>
</dbReference>
<keyword evidence="7" id="KW-0809">Transit peptide</keyword>
<dbReference type="FunFam" id="3.90.1410.10:FF:000005">
    <property type="entry name" value="Ribulose-1,5 bisphosphate carboxylase/oxygenase large subunit N-methyltransferase, chloroplastic"/>
    <property type="match status" value="1"/>
</dbReference>
<keyword evidence="6 10" id="KW-0949">S-adenosyl-L-methionine</keyword>
<dbReference type="PIRSF" id="PIRSF009328">
    <property type="entry name" value="RMT_SET"/>
    <property type="match status" value="1"/>
</dbReference>
<feature type="domain" description="Rubisco LSMT substrate-binding" evidence="11">
    <location>
        <begin position="302"/>
        <end position="426"/>
    </location>
</feature>
<feature type="binding site" evidence="10">
    <location>
        <position position="268"/>
    </location>
    <ligand>
        <name>substrate</name>
    </ligand>
</feature>
<comment type="catalytic activity">
    <reaction evidence="8">
        <text>[fructose-bisphosphate aldolase]-L-lysine + 3 S-adenosyl-L-methionine = [fructose-bisphosphate aldolase]-N(6),N(6),N(6)-trimethyl-L-lysine + 3 S-adenosyl-L-homocysteine + 3 H(+)</text>
        <dbReference type="Rhea" id="RHEA:51000"/>
        <dbReference type="Rhea" id="RHEA-COMP:12861"/>
        <dbReference type="Rhea" id="RHEA-COMP:12862"/>
        <dbReference type="ChEBI" id="CHEBI:15378"/>
        <dbReference type="ChEBI" id="CHEBI:29969"/>
        <dbReference type="ChEBI" id="CHEBI:57856"/>
        <dbReference type="ChEBI" id="CHEBI:59789"/>
        <dbReference type="ChEBI" id="CHEBI:61961"/>
        <dbReference type="EC" id="2.1.1.259"/>
    </reaction>
</comment>
<feature type="binding site" evidence="10">
    <location>
        <position position="204"/>
    </location>
    <ligand>
        <name>substrate</name>
    </ligand>
</feature>
<dbReference type="InterPro" id="IPR011192">
    <property type="entry name" value="Rubisco_LSMT_MeTrfase_plant"/>
</dbReference>
<feature type="binding site" evidence="10">
    <location>
        <position position="281"/>
    </location>
    <ligand>
        <name>substrate</name>
    </ligand>
</feature>
<gene>
    <name evidence="12" type="ORF">EUGRSUZ_B01038</name>
</gene>
<keyword evidence="4" id="KW-0934">Plastid</keyword>
<dbReference type="InterPro" id="IPR046341">
    <property type="entry name" value="SET_dom_sf"/>
</dbReference>
<keyword evidence="2" id="KW-0150">Chloroplast</keyword>
<dbReference type="PANTHER" id="PTHR13271">
    <property type="entry name" value="UNCHARACTERIZED PUTATIVE METHYLTRANSFERASE"/>
    <property type="match status" value="1"/>
</dbReference>
<dbReference type="SUPFAM" id="SSF82199">
    <property type="entry name" value="SET domain"/>
    <property type="match status" value="1"/>
</dbReference>
<dbReference type="Pfam" id="PF09273">
    <property type="entry name" value="Rubis-subs-bind"/>
    <property type="match status" value="1"/>
</dbReference>
<evidence type="ECO:0000256" key="2">
    <source>
        <dbReference type="ARBA" id="ARBA00022528"/>
    </source>
</evidence>
<evidence type="ECO:0000256" key="5">
    <source>
        <dbReference type="ARBA" id="ARBA00022679"/>
    </source>
</evidence>
<evidence type="ECO:0000256" key="3">
    <source>
        <dbReference type="ARBA" id="ARBA00022603"/>
    </source>
</evidence>
<evidence type="ECO:0000256" key="8">
    <source>
        <dbReference type="ARBA" id="ARBA00051577"/>
    </source>
</evidence>
<comment type="subcellular location">
    <subcellularLocation>
        <location evidence="1">Plastid</location>
        <location evidence="1">Chloroplast</location>
    </subcellularLocation>
</comment>
<dbReference type="EMBL" id="KK198754">
    <property type="protein sequence ID" value="KCW84175.1"/>
    <property type="molecule type" value="Genomic_DNA"/>
</dbReference>
<keyword evidence="3" id="KW-0489">Methyltransferase</keyword>
<accession>A0A059D1S7</accession>
<dbReference type="GO" id="GO:0030785">
    <property type="term" value="F:[ribulose-bisphosphate carboxylase]-lysine N-methyltransferase activity"/>
    <property type="evidence" value="ECO:0007669"/>
    <property type="project" value="InterPro"/>
</dbReference>
<dbReference type="STRING" id="71139.A0A059D1S7"/>
<name>A0A059D1S7_EUCGR</name>
<evidence type="ECO:0000256" key="9">
    <source>
        <dbReference type="ARBA" id="ARBA00066913"/>
    </source>
</evidence>
<dbReference type="GO" id="GO:0009507">
    <property type="term" value="C:chloroplast"/>
    <property type="evidence" value="ECO:0007669"/>
    <property type="project" value="UniProtKB-SubCell"/>
</dbReference>
<dbReference type="EC" id="2.1.1.259" evidence="9"/>
<dbReference type="InterPro" id="IPR015353">
    <property type="entry name" value="Rubisco_LSMT_subst-bd"/>
</dbReference>
<organism evidence="12">
    <name type="scientific">Eucalyptus grandis</name>
    <name type="common">Flooded gum</name>
    <dbReference type="NCBI Taxonomy" id="71139"/>
    <lineage>
        <taxon>Eukaryota</taxon>
        <taxon>Viridiplantae</taxon>
        <taxon>Streptophyta</taxon>
        <taxon>Embryophyta</taxon>
        <taxon>Tracheophyta</taxon>
        <taxon>Spermatophyta</taxon>
        <taxon>Magnoliopsida</taxon>
        <taxon>eudicotyledons</taxon>
        <taxon>Gunneridae</taxon>
        <taxon>Pentapetalae</taxon>
        <taxon>rosids</taxon>
        <taxon>malvids</taxon>
        <taxon>Myrtales</taxon>
        <taxon>Myrtaceae</taxon>
        <taxon>Myrtoideae</taxon>
        <taxon>Eucalypteae</taxon>
        <taxon>Eucalyptus</taxon>
    </lineage>
</organism>